<dbReference type="AlphaFoldDB" id="A0A134AJQ5"/>
<dbReference type="Proteomes" id="UP000070483">
    <property type="component" value="Unassembled WGS sequence"/>
</dbReference>
<evidence type="ECO:0008006" key="3">
    <source>
        <dbReference type="Google" id="ProtNLM"/>
    </source>
</evidence>
<dbReference type="EMBL" id="LSDD01000056">
    <property type="protein sequence ID" value="KXB67966.1"/>
    <property type="molecule type" value="Genomic_DNA"/>
</dbReference>
<keyword evidence="2" id="KW-1185">Reference proteome</keyword>
<evidence type="ECO:0000313" key="2">
    <source>
        <dbReference type="Proteomes" id="UP000070483"/>
    </source>
</evidence>
<comment type="caution">
    <text evidence="1">The sequence shown here is derived from an EMBL/GenBank/DDBJ whole genome shotgun (WGS) entry which is preliminary data.</text>
</comment>
<sequence>MTKGDKVKMRLFYEEELRRKSYYEMYQIAIEEHLVNVHVETPTREELIALLMKYRGVKASYCIDKYNKNGLVNVQELFDNKLGERIHHENKIRVPHKIILYKELDLMREDNYKIEIPENVSSANVFLINANNYLCGIFQLEKDLNSRNKYFLISKKEFFRVETLRNNKFSFLFFKENDLKFIHKFYNLKEDETTPLYPYQMDYYKVEIENFVVKNLETTNTPLCIDFGTVNTALGAYLDKNYVKDLPTNDILNGNVVIDAINYVKFDDGERRYREIFPTLVYVDDCSDANNIKYSFGYDVIRKLERNDYIVNGSIFYSLKRWVHEHNKLEKINDEFGNILYVKRKDIIKAYLKYVVNRAEYMFKCKFKKIHASSPVKLKEQFLTMFQEIFMVENKFNKNQNSEISEKNIISSEKNYEYEIICENAMDEAIAVLYNTIEIQIRKGRYKENEEYSALIIDCGGGTTDLAACKYVISKDKISYYLDIRTSFENGDENFGGNDLTYRIMQFLKIVLGAKYSEDRVVSINDLIKYDNDMIYKVIDESGVEKIFENMNLEYEKYENVIPTKYSQFENKMSEEYQKIRNNFYMLWEAAENLKKEFFTSDGRLRTRFDVPKNYEKRNDIHITQLKSWKIHTYENGIFTTITDYPRHIFTIKEIEKIVKADIYGMLRKFLNTYYKEGLLFEYSLIKLSGQSTKISTFQEVLKEFVPGKMIEYKELSHRDDYELKLNCLDGAIKYLDYKRFGHIDVEIVNEVPLVPYSVWVEKYDGEKVEMIQTSRKADILIGQIDKKISAEELKIYVYTAEGELKKEMIYKNEDNYEEMDAQEILPEFTNIISQNDTDTIQNNTVRFFIYTDLNNWGFFVVPIQRKSDQLYLGRKEYFPYEDNLSENSYFDGNH</sequence>
<organism evidence="1 2">
    <name type="scientific">Leptotrichia wadei</name>
    <dbReference type="NCBI Taxonomy" id="157687"/>
    <lineage>
        <taxon>Bacteria</taxon>
        <taxon>Fusobacteriati</taxon>
        <taxon>Fusobacteriota</taxon>
        <taxon>Fusobacteriia</taxon>
        <taxon>Fusobacteriales</taxon>
        <taxon>Leptotrichiaceae</taxon>
        <taxon>Leptotrichia</taxon>
    </lineage>
</organism>
<evidence type="ECO:0000313" key="1">
    <source>
        <dbReference type="EMBL" id="KXB67966.1"/>
    </source>
</evidence>
<dbReference type="SUPFAM" id="SSF53067">
    <property type="entry name" value="Actin-like ATPase domain"/>
    <property type="match status" value="1"/>
</dbReference>
<protein>
    <recommendedName>
        <fullName evidence="3">Molecular chaperone-like protein</fullName>
    </recommendedName>
</protein>
<dbReference type="InterPro" id="IPR043129">
    <property type="entry name" value="ATPase_NBD"/>
</dbReference>
<gene>
    <name evidence="1" type="ORF">HMPREF3180_00830</name>
</gene>
<name>A0A134AJQ5_9FUSO</name>
<dbReference type="Gene3D" id="3.30.420.40">
    <property type="match status" value="2"/>
</dbReference>
<proteinExistence type="predicted"/>
<dbReference type="STRING" id="157687.HMPREF3180_00830"/>
<reference evidence="2" key="1">
    <citation type="submission" date="2016-01" db="EMBL/GenBank/DDBJ databases">
        <authorList>
            <person name="Mitreva M."/>
            <person name="Pepin K.H."/>
            <person name="Mihindukulasuriya K.A."/>
            <person name="Fulton R."/>
            <person name="Fronick C."/>
            <person name="O'Laughlin M."/>
            <person name="Miner T."/>
            <person name="Herter B."/>
            <person name="Rosa B.A."/>
            <person name="Cordes M."/>
            <person name="Tomlinson C."/>
            <person name="Wollam A."/>
            <person name="Palsikar V.B."/>
            <person name="Mardis E.R."/>
            <person name="Wilson R.K."/>
        </authorList>
    </citation>
    <scope>NUCLEOTIDE SEQUENCE [LARGE SCALE GENOMIC DNA]</scope>
    <source>
        <strain evidence="2">KA00185</strain>
    </source>
</reference>
<dbReference type="PATRIC" id="fig|157687.3.peg.828"/>
<accession>A0A134AJQ5</accession>